<evidence type="ECO:0000313" key="2">
    <source>
        <dbReference type="Proteomes" id="UP001054837"/>
    </source>
</evidence>
<protein>
    <submittedName>
        <fullName evidence="1">Uncharacterized protein</fullName>
    </submittedName>
</protein>
<proteinExistence type="predicted"/>
<dbReference type="AlphaFoldDB" id="A0AAV4VJ38"/>
<comment type="caution">
    <text evidence="1">The sequence shown here is derived from an EMBL/GenBank/DDBJ whole genome shotgun (WGS) entry which is preliminary data.</text>
</comment>
<reference evidence="1 2" key="1">
    <citation type="submission" date="2021-06" db="EMBL/GenBank/DDBJ databases">
        <title>Caerostris darwini draft genome.</title>
        <authorList>
            <person name="Kono N."/>
            <person name="Arakawa K."/>
        </authorList>
    </citation>
    <scope>NUCLEOTIDE SEQUENCE [LARGE SCALE GENOMIC DNA]</scope>
</reference>
<sequence length="145" mass="15889">MTSIYVREWPLCLCGNGLFSHIAILAHSDSRTLPFSPIAILCAEWSLFLCGNGLYLITGMASSEQCPLSLCGNGIVGAGISYISVREWHRRCRNVLYVGEGMDYFTLWESPLSMCGNDLYLGVGMPLCLCGNGLYVCVRMASSRT</sequence>
<evidence type="ECO:0000313" key="1">
    <source>
        <dbReference type="EMBL" id="GIY69980.1"/>
    </source>
</evidence>
<dbReference type="EMBL" id="BPLQ01013128">
    <property type="protein sequence ID" value="GIY69980.1"/>
    <property type="molecule type" value="Genomic_DNA"/>
</dbReference>
<dbReference type="Proteomes" id="UP001054837">
    <property type="component" value="Unassembled WGS sequence"/>
</dbReference>
<organism evidence="1 2">
    <name type="scientific">Caerostris darwini</name>
    <dbReference type="NCBI Taxonomy" id="1538125"/>
    <lineage>
        <taxon>Eukaryota</taxon>
        <taxon>Metazoa</taxon>
        <taxon>Ecdysozoa</taxon>
        <taxon>Arthropoda</taxon>
        <taxon>Chelicerata</taxon>
        <taxon>Arachnida</taxon>
        <taxon>Araneae</taxon>
        <taxon>Araneomorphae</taxon>
        <taxon>Entelegynae</taxon>
        <taxon>Araneoidea</taxon>
        <taxon>Araneidae</taxon>
        <taxon>Caerostris</taxon>
    </lineage>
</organism>
<accession>A0AAV4VJ38</accession>
<keyword evidence="2" id="KW-1185">Reference proteome</keyword>
<name>A0AAV4VJ38_9ARAC</name>
<gene>
    <name evidence="1" type="ORF">CDAR_60791</name>
</gene>